<evidence type="ECO:0000256" key="3">
    <source>
        <dbReference type="PROSITE-ProRule" id="PRU00121"/>
    </source>
</evidence>
<dbReference type="EMBL" id="LR790103">
    <property type="protein sequence ID" value="CAB3265965.1"/>
    <property type="molecule type" value="mRNA"/>
</dbReference>
<evidence type="ECO:0000259" key="5">
    <source>
        <dbReference type="PROSITE" id="PS50070"/>
    </source>
</evidence>
<accession>A0A6F9DSV4</accession>
<keyword evidence="2 3" id="KW-1015">Disulfide bond</keyword>
<dbReference type="SMART" id="SM00209">
    <property type="entry name" value="TSP1"/>
    <property type="match status" value="3"/>
</dbReference>
<dbReference type="Gene3D" id="2.40.20.10">
    <property type="entry name" value="Plasminogen Kringle 4"/>
    <property type="match status" value="1"/>
</dbReference>
<proteinExistence type="evidence at transcript level"/>
<dbReference type="AlphaFoldDB" id="A0A6F9DSV4"/>
<dbReference type="InterPro" id="IPR013806">
    <property type="entry name" value="Kringle-like"/>
</dbReference>
<dbReference type="InterPro" id="IPR000884">
    <property type="entry name" value="TSP1_rpt"/>
</dbReference>
<evidence type="ECO:0000256" key="1">
    <source>
        <dbReference type="ARBA" id="ARBA00022572"/>
    </source>
</evidence>
<sequence length="275" mass="29024">MRGMFELVLPLFFVGLVSAQSWSEFSPPTDCIVPRGCGKGFSLSVRSCIGGPCTTGENVLQSDCTVPCLPLPSWSDWVESSCDKRCGDGSIKRVRQCVNGLPGEVGCPGIDVEDVSCVLRPCPERYTDCYEPSVSHSYIGTIERAGGKRCKMWSAGKSTFKPGNHPAANLAGRLCRSPGTPMGPPFCQTTSSFVATDCGIPVCNPNASWSDYTWSTCSQSCGGGTRTGVRECIDGDVGQGTCIGPVSTTEMCNTEDCPPPEDACFSGSGPVMPPP</sequence>
<feature type="disulfide bond" evidence="3">
    <location>
        <begin position="175"/>
        <end position="198"/>
    </location>
</feature>
<feature type="signal peptide" evidence="4">
    <location>
        <begin position="1"/>
        <end position="19"/>
    </location>
</feature>
<keyword evidence="4" id="KW-0732">Signal</keyword>
<reference evidence="6" key="1">
    <citation type="submission" date="2020-04" db="EMBL/GenBank/DDBJ databases">
        <authorList>
            <person name="Neveu A P."/>
        </authorList>
    </citation>
    <scope>NUCLEOTIDE SEQUENCE</scope>
    <source>
        <tissue evidence="6">Whole embryo</tissue>
    </source>
</reference>
<dbReference type="InterPro" id="IPR036383">
    <property type="entry name" value="TSP1_rpt_sf"/>
</dbReference>
<evidence type="ECO:0000313" key="6">
    <source>
        <dbReference type="EMBL" id="CAB3265965.1"/>
    </source>
</evidence>
<feature type="chain" id="PRO_5026358277" evidence="4">
    <location>
        <begin position="20"/>
        <end position="275"/>
    </location>
</feature>
<evidence type="ECO:0000256" key="2">
    <source>
        <dbReference type="ARBA" id="ARBA00023157"/>
    </source>
</evidence>
<evidence type="ECO:0000256" key="4">
    <source>
        <dbReference type="SAM" id="SignalP"/>
    </source>
</evidence>
<dbReference type="SMART" id="SM00130">
    <property type="entry name" value="KR"/>
    <property type="match status" value="1"/>
</dbReference>
<dbReference type="Pfam" id="PF00090">
    <property type="entry name" value="TSP_1"/>
    <property type="match status" value="2"/>
</dbReference>
<comment type="caution">
    <text evidence="3">Lacks conserved residue(s) required for the propagation of feature annotation.</text>
</comment>
<organism evidence="6">
    <name type="scientific">Phallusia mammillata</name>
    <dbReference type="NCBI Taxonomy" id="59560"/>
    <lineage>
        <taxon>Eukaryota</taxon>
        <taxon>Metazoa</taxon>
        <taxon>Chordata</taxon>
        <taxon>Tunicata</taxon>
        <taxon>Ascidiacea</taxon>
        <taxon>Phlebobranchia</taxon>
        <taxon>Ascidiidae</taxon>
        <taxon>Phallusia</taxon>
    </lineage>
</organism>
<protein>
    <submittedName>
        <fullName evidence="6">Semaphorin-5B-like</fullName>
    </submittedName>
</protein>
<dbReference type="SUPFAM" id="SSF57440">
    <property type="entry name" value="Kringle-like"/>
    <property type="match status" value="1"/>
</dbReference>
<dbReference type="Gene3D" id="2.20.100.10">
    <property type="entry name" value="Thrombospondin type-1 (TSP1) repeat"/>
    <property type="match status" value="2"/>
</dbReference>
<feature type="domain" description="Kringle" evidence="5">
    <location>
        <begin position="128"/>
        <end position="203"/>
    </location>
</feature>
<dbReference type="InterPro" id="IPR000001">
    <property type="entry name" value="Kringle"/>
</dbReference>
<dbReference type="PROSITE" id="PS50092">
    <property type="entry name" value="TSP1"/>
    <property type="match status" value="2"/>
</dbReference>
<dbReference type="SUPFAM" id="SSF82895">
    <property type="entry name" value="TSP-1 type 1 repeat"/>
    <property type="match status" value="2"/>
</dbReference>
<dbReference type="PROSITE" id="PS50070">
    <property type="entry name" value="KRINGLE_2"/>
    <property type="match status" value="1"/>
</dbReference>
<name>A0A6F9DSV4_9ASCI</name>
<gene>
    <name evidence="6" type="primary">Sema5b-001</name>
</gene>
<keyword evidence="1 3" id="KW-0420">Kringle</keyword>
<dbReference type="InterPro" id="IPR038178">
    <property type="entry name" value="Kringle_sf"/>
</dbReference>